<evidence type="ECO:0000313" key="2">
    <source>
        <dbReference type="EMBL" id="PVX81765.1"/>
    </source>
</evidence>
<dbReference type="Proteomes" id="UP000245712">
    <property type="component" value="Unassembled WGS sequence"/>
</dbReference>
<gene>
    <name evidence="2" type="ORF">C7402_110169</name>
</gene>
<accession>A0ABX5KLP9</accession>
<reference evidence="2 3" key="1">
    <citation type="submission" date="2018-05" db="EMBL/GenBank/DDBJ databases">
        <title>Genomic Encyclopedia of Type Strains, Phase IV (KMG-V): Genome sequencing to study the core and pangenomes of soil and plant-associated prokaryotes.</title>
        <authorList>
            <person name="Whitman W."/>
        </authorList>
    </citation>
    <scope>NUCLEOTIDE SEQUENCE [LARGE SCALE GENOMIC DNA]</scope>
    <source>
        <strain evidence="2 3">SCZa-39</strain>
    </source>
</reference>
<feature type="signal peptide" evidence="1">
    <location>
        <begin position="1"/>
        <end position="22"/>
    </location>
</feature>
<evidence type="ECO:0000313" key="3">
    <source>
        <dbReference type="Proteomes" id="UP000245712"/>
    </source>
</evidence>
<keyword evidence="1" id="KW-0732">Signal</keyword>
<feature type="chain" id="PRO_5046640543" description="Secreted protein" evidence="1">
    <location>
        <begin position="23"/>
        <end position="152"/>
    </location>
</feature>
<keyword evidence="3" id="KW-1185">Reference proteome</keyword>
<dbReference type="EMBL" id="QEOB01000010">
    <property type="protein sequence ID" value="PVX81765.1"/>
    <property type="molecule type" value="Genomic_DNA"/>
</dbReference>
<name>A0ABX5KLP9_9BURK</name>
<proteinExistence type="predicted"/>
<comment type="caution">
    <text evidence="2">The sequence shown here is derived from an EMBL/GenBank/DDBJ whole genome shotgun (WGS) entry which is preliminary data.</text>
</comment>
<organism evidence="2 3">
    <name type="scientific">Paraburkholderia unamae</name>
    <dbReference type="NCBI Taxonomy" id="219649"/>
    <lineage>
        <taxon>Bacteria</taxon>
        <taxon>Pseudomonadati</taxon>
        <taxon>Pseudomonadota</taxon>
        <taxon>Betaproteobacteria</taxon>
        <taxon>Burkholderiales</taxon>
        <taxon>Burkholderiaceae</taxon>
        <taxon>Paraburkholderia</taxon>
    </lineage>
</organism>
<dbReference type="RefSeq" id="WP_133254521.1">
    <property type="nucleotide sequence ID" value="NZ_CAJZAT010000186.1"/>
</dbReference>
<evidence type="ECO:0000256" key="1">
    <source>
        <dbReference type="SAM" id="SignalP"/>
    </source>
</evidence>
<protein>
    <recommendedName>
        <fullName evidence="4">Secreted protein</fullName>
    </recommendedName>
</protein>
<evidence type="ECO:0008006" key="4">
    <source>
        <dbReference type="Google" id="ProtNLM"/>
    </source>
</evidence>
<sequence length="152" mass="16419">MKISFVAVCMLAAALVGGSARAAQAVASDAASSNEASWWSRGVQLEKKAADNTWTVRWFDDLTVHGTPKSYAGNPQDEPWVEITALRSADEAGDARSIVVRCLGTYARRVVVAAVVVQASDIEPKWMQQFRCGGGEWRVRTINVGKLPSATH</sequence>